<sequence>GNSVDITLLLEPLENEHNRLVVWIISSEGYFIDRSYSEWYDT</sequence>
<name>X1TZK0_9ZZZZ</name>
<feature type="non-terminal residue" evidence="1">
    <location>
        <position position="1"/>
    </location>
</feature>
<accession>X1TZK0</accession>
<dbReference type="AlphaFoldDB" id="X1TZK0"/>
<reference evidence="1" key="1">
    <citation type="journal article" date="2014" name="Front. Microbiol.">
        <title>High frequency of phylogenetically diverse reductive dehalogenase-homologous genes in deep subseafloor sedimentary metagenomes.</title>
        <authorList>
            <person name="Kawai M."/>
            <person name="Futagami T."/>
            <person name="Toyoda A."/>
            <person name="Takaki Y."/>
            <person name="Nishi S."/>
            <person name="Hori S."/>
            <person name="Arai W."/>
            <person name="Tsubouchi T."/>
            <person name="Morono Y."/>
            <person name="Uchiyama I."/>
            <person name="Ito T."/>
            <person name="Fujiyama A."/>
            <person name="Inagaki F."/>
            <person name="Takami H."/>
        </authorList>
    </citation>
    <scope>NUCLEOTIDE SEQUENCE</scope>
    <source>
        <strain evidence="1">Expedition CK06-06</strain>
    </source>
</reference>
<dbReference type="EMBL" id="BARW01020555">
    <property type="protein sequence ID" value="GAI92985.1"/>
    <property type="molecule type" value="Genomic_DNA"/>
</dbReference>
<organism evidence="1">
    <name type="scientific">marine sediment metagenome</name>
    <dbReference type="NCBI Taxonomy" id="412755"/>
    <lineage>
        <taxon>unclassified sequences</taxon>
        <taxon>metagenomes</taxon>
        <taxon>ecological metagenomes</taxon>
    </lineage>
</organism>
<comment type="caution">
    <text evidence="1">The sequence shown here is derived from an EMBL/GenBank/DDBJ whole genome shotgun (WGS) entry which is preliminary data.</text>
</comment>
<proteinExistence type="predicted"/>
<evidence type="ECO:0000313" key="1">
    <source>
        <dbReference type="EMBL" id="GAI92985.1"/>
    </source>
</evidence>
<protein>
    <submittedName>
        <fullName evidence="1">Uncharacterized protein</fullName>
    </submittedName>
</protein>
<gene>
    <name evidence="1" type="ORF">S12H4_34704</name>
</gene>